<comment type="caution">
    <text evidence="1">The sequence shown here is derived from an EMBL/GenBank/DDBJ whole genome shotgun (WGS) entry which is preliminary data.</text>
</comment>
<accession>A0A2A9F8Z9</accession>
<gene>
    <name evidence="1" type="ORF">ATK36_2032</name>
</gene>
<organism evidence="1 2">
    <name type="scientific">Amycolatopsis sulphurea</name>
    <dbReference type="NCBI Taxonomy" id="76022"/>
    <lineage>
        <taxon>Bacteria</taxon>
        <taxon>Bacillati</taxon>
        <taxon>Actinomycetota</taxon>
        <taxon>Actinomycetes</taxon>
        <taxon>Pseudonocardiales</taxon>
        <taxon>Pseudonocardiaceae</taxon>
        <taxon>Amycolatopsis</taxon>
    </lineage>
</organism>
<sequence>MSFLQRTRILYAIGIVDMRSGEVVKGSEEFTVPTTASRTGVRHRHRGLTPVVPRREFARAVAVAEVTVSNGQVRDVRCLPVRSRMSGECI</sequence>
<proteinExistence type="predicted"/>
<evidence type="ECO:0000313" key="2">
    <source>
        <dbReference type="Proteomes" id="UP000243542"/>
    </source>
</evidence>
<name>A0A2A9F8Z9_9PSEU</name>
<protein>
    <submittedName>
        <fullName evidence="1">Uncharacterized protein</fullName>
    </submittedName>
</protein>
<dbReference type="EMBL" id="PDJK01000002">
    <property type="protein sequence ID" value="PFG47022.1"/>
    <property type="molecule type" value="Genomic_DNA"/>
</dbReference>
<reference evidence="1 2" key="1">
    <citation type="submission" date="2017-10" db="EMBL/GenBank/DDBJ databases">
        <title>Sequencing the genomes of 1000 actinobacteria strains.</title>
        <authorList>
            <person name="Klenk H.-P."/>
        </authorList>
    </citation>
    <scope>NUCLEOTIDE SEQUENCE [LARGE SCALE GENOMIC DNA]</scope>
    <source>
        <strain evidence="1 2">DSM 46092</strain>
    </source>
</reference>
<dbReference type="AlphaFoldDB" id="A0A2A9F8Z9"/>
<keyword evidence="2" id="KW-1185">Reference proteome</keyword>
<dbReference type="Proteomes" id="UP000243542">
    <property type="component" value="Unassembled WGS sequence"/>
</dbReference>
<evidence type="ECO:0000313" key="1">
    <source>
        <dbReference type="EMBL" id="PFG47022.1"/>
    </source>
</evidence>